<dbReference type="RefSeq" id="YP_009202504.1">
    <property type="nucleotide sequence ID" value="NC_028843.1"/>
</dbReference>
<dbReference type="OrthoDB" id="25352at10239"/>
<protein>
    <submittedName>
        <fullName evidence="1">Uncharacterized protein</fullName>
    </submittedName>
</protein>
<dbReference type="KEGG" id="vg:26629489"/>
<sequence length="49" mass="5179">MLDWQRQAHEIFVTAVLALVTGGLPTVGTCQCGNPKHAPLFGIAYPKGA</sequence>
<evidence type="ECO:0000313" key="2">
    <source>
        <dbReference type="Proteomes" id="UP000201083"/>
    </source>
</evidence>
<dbReference type="Proteomes" id="UP000201083">
    <property type="component" value="Segment"/>
</dbReference>
<name>A0A0K2FNQ8_9CAUD</name>
<dbReference type="GeneID" id="26629489"/>
<proteinExistence type="predicted"/>
<reference evidence="1 2" key="1">
    <citation type="submission" date="2015-07" db="EMBL/GenBank/DDBJ databases">
        <authorList>
            <person name="Ntshalintshall L."/>
            <person name="Reedoy K."/>
            <person name="Ramruthan J."/>
            <person name="Borthwick M."/>
            <person name="Moodley O.R."/>
            <person name="Larsen M.H."/>
            <person name="Russell D.H."/>
            <person name="Bowman C.A."/>
            <person name="Pope W.A."/>
            <person name="Mavrich T.H."/>
            <person name="Guerrero C.N."/>
            <person name="Jacobs-Sera D.A."/>
            <person name="Hendrix R.W."/>
            <person name="Hatfull G.F."/>
        </authorList>
    </citation>
    <scope>NUCLEOTIDE SEQUENCE [LARGE SCALE GENOMIC DNA]</scope>
</reference>
<evidence type="ECO:0000313" key="1">
    <source>
        <dbReference type="EMBL" id="ALA48535.1"/>
    </source>
</evidence>
<gene>
    <name evidence="1" type="primary">128</name>
    <name evidence="1" type="ORF">LOLLY9_128</name>
</gene>
<organism evidence="1 2">
    <name type="scientific">Mycobacterium phage Lolly9</name>
    <dbReference type="NCBI Taxonomy" id="1698711"/>
    <lineage>
        <taxon>Viruses</taxon>
        <taxon>Duplodnaviria</taxon>
        <taxon>Heunggongvirae</taxon>
        <taxon>Uroviricota</taxon>
        <taxon>Caudoviricetes</taxon>
        <taxon>Vilmaviridae</taxon>
        <taxon>Lclasvirinae</taxon>
        <taxon>Lumosvirus</taxon>
        <taxon>Lumosvirus lolly9</taxon>
    </lineage>
</organism>
<accession>A0A0K2FNQ8</accession>
<dbReference type="EMBL" id="KT281791">
    <property type="protein sequence ID" value="ALA48535.1"/>
    <property type="molecule type" value="Genomic_DNA"/>
</dbReference>
<keyword evidence="2" id="KW-1185">Reference proteome</keyword>